<organism evidence="2 3">
    <name type="scientific">Pectobacterium betavasculorum</name>
    <dbReference type="NCBI Taxonomy" id="55207"/>
    <lineage>
        <taxon>Bacteria</taxon>
        <taxon>Pseudomonadati</taxon>
        <taxon>Pseudomonadota</taxon>
        <taxon>Gammaproteobacteria</taxon>
        <taxon>Enterobacterales</taxon>
        <taxon>Pectobacteriaceae</taxon>
        <taxon>Pectobacterium</taxon>
    </lineage>
</organism>
<proteinExistence type="predicted"/>
<gene>
    <name evidence="2" type="ORF">KP22_15870</name>
</gene>
<evidence type="ECO:0000313" key="2">
    <source>
        <dbReference type="EMBL" id="KFX03551.1"/>
    </source>
</evidence>
<sequence length="113" mass="12860">MDHFLGLLKLAFNESASYFSWAFYSLITAYIVMALLDKNKVRGGVMSVIGIIIFLVYVLIFIPNLFFISQVFYERLGWLAGVLSFIVGFVMMMLNSIPVIYGITQKNDKKEIA</sequence>
<reference evidence="2 3" key="1">
    <citation type="submission" date="2014-08" db="EMBL/GenBank/DDBJ databases">
        <title>Genome sequences of NCPPB Pectobacterium isolates.</title>
        <authorList>
            <person name="Glover R.H."/>
            <person name="Sapp M."/>
            <person name="Elphinstone J."/>
        </authorList>
    </citation>
    <scope>NUCLEOTIDE SEQUENCE [LARGE SCALE GENOMIC DNA]</scope>
    <source>
        <strain evidence="2 3">NCPPB 2795</strain>
    </source>
</reference>
<feature type="transmembrane region" description="Helical" evidence="1">
    <location>
        <begin position="78"/>
        <end position="103"/>
    </location>
</feature>
<evidence type="ECO:0000313" key="3">
    <source>
        <dbReference type="Proteomes" id="UP000032874"/>
    </source>
</evidence>
<feature type="transmembrane region" description="Helical" evidence="1">
    <location>
        <begin position="48"/>
        <end position="72"/>
    </location>
</feature>
<feature type="transmembrane region" description="Helical" evidence="1">
    <location>
        <begin position="18"/>
        <end position="36"/>
    </location>
</feature>
<dbReference type="AlphaFoldDB" id="A0A093S0E0"/>
<dbReference type="EMBL" id="JQHM01000008">
    <property type="protein sequence ID" value="KFX03551.1"/>
    <property type="molecule type" value="Genomic_DNA"/>
</dbReference>
<name>A0A093S0E0_9GAMM</name>
<evidence type="ECO:0000256" key="1">
    <source>
        <dbReference type="SAM" id="Phobius"/>
    </source>
</evidence>
<protein>
    <submittedName>
        <fullName evidence="2">Uncharacterized protein</fullName>
    </submittedName>
</protein>
<keyword evidence="1" id="KW-1133">Transmembrane helix</keyword>
<dbReference type="RefSeq" id="WP_039325128.1">
    <property type="nucleotide sequence ID" value="NZ_JQHM01000008.1"/>
</dbReference>
<keyword evidence="1" id="KW-0472">Membrane</keyword>
<comment type="caution">
    <text evidence="2">The sequence shown here is derived from an EMBL/GenBank/DDBJ whole genome shotgun (WGS) entry which is preliminary data.</text>
</comment>
<dbReference type="Proteomes" id="UP000032874">
    <property type="component" value="Unassembled WGS sequence"/>
</dbReference>
<keyword evidence="1" id="KW-0812">Transmembrane</keyword>
<dbReference type="STRING" id="55207.KP22_15870"/>
<accession>A0A093S0E0</accession>